<dbReference type="SMART" id="SM00248">
    <property type="entry name" value="ANK"/>
    <property type="match status" value="4"/>
</dbReference>
<dbReference type="Pfam" id="PF12796">
    <property type="entry name" value="Ank_2"/>
    <property type="match status" value="1"/>
</dbReference>
<keyword evidence="5" id="KW-1185">Reference proteome</keyword>
<dbReference type="PROSITE" id="PS50088">
    <property type="entry name" value="ANK_REPEAT"/>
    <property type="match status" value="1"/>
</dbReference>
<sequence length="321" mass="35864">MDFSNIDDSVWLLRAIRKGDIGKIQAFISDGINIFRVTENDRKTYLHQGVDTLAGSSSPEAVRYLIGLGLDVNARDRHNWTPLHYACRSTTPDTVMVLLKAGADVDIVNDEGDIPLLSFVHNNQPWRFDVIEEMLKRGADPNREHAKGGNSARKYVILSENPESDRLIALFDKYKPLDGPTPDYKAELDALRSDVPSPSKLPDYNVDPDHPSLGHFYFDAKYRRGCPSDDPLVGTLADALDRWVILNAVKGSFFGVVNEENDVLQFAYLDPETIVMEVPLAELSGGLQKEVTYQEAGEAIISVFEGKDPKKLPGLTFENWE</sequence>
<accession>A0A517QWP2</accession>
<dbReference type="AlphaFoldDB" id="A0A517QWP2"/>
<dbReference type="SUPFAM" id="SSF48403">
    <property type="entry name" value="Ankyrin repeat"/>
    <property type="match status" value="1"/>
</dbReference>
<proteinExistence type="predicted"/>
<feature type="repeat" description="ANK" evidence="3">
    <location>
        <begin position="78"/>
        <end position="110"/>
    </location>
</feature>
<name>A0A517QWP2_9PLAN</name>
<dbReference type="PROSITE" id="PS50297">
    <property type="entry name" value="ANK_REP_REGION"/>
    <property type="match status" value="1"/>
</dbReference>
<dbReference type="RefSeq" id="WP_145362286.1">
    <property type="nucleotide sequence ID" value="NZ_CP036268.1"/>
</dbReference>
<dbReference type="Gene3D" id="1.25.40.20">
    <property type="entry name" value="Ankyrin repeat-containing domain"/>
    <property type="match status" value="1"/>
</dbReference>
<keyword evidence="2 3" id="KW-0040">ANK repeat</keyword>
<dbReference type="InterPro" id="IPR002110">
    <property type="entry name" value="Ankyrin_rpt"/>
</dbReference>
<evidence type="ECO:0000313" key="4">
    <source>
        <dbReference type="EMBL" id="QDT36051.1"/>
    </source>
</evidence>
<keyword evidence="1" id="KW-0677">Repeat</keyword>
<organism evidence="4 5">
    <name type="scientific">Stratiformator vulcanicus</name>
    <dbReference type="NCBI Taxonomy" id="2527980"/>
    <lineage>
        <taxon>Bacteria</taxon>
        <taxon>Pseudomonadati</taxon>
        <taxon>Planctomycetota</taxon>
        <taxon>Planctomycetia</taxon>
        <taxon>Planctomycetales</taxon>
        <taxon>Planctomycetaceae</taxon>
        <taxon>Stratiformator</taxon>
    </lineage>
</organism>
<evidence type="ECO:0000256" key="3">
    <source>
        <dbReference type="PROSITE-ProRule" id="PRU00023"/>
    </source>
</evidence>
<dbReference type="GO" id="GO:0085020">
    <property type="term" value="P:protein K6-linked ubiquitination"/>
    <property type="evidence" value="ECO:0007669"/>
    <property type="project" value="TreeGrafter"/>
</dbReference>
<gene>
    <name evidence="4" type="ORF">Pan189_04060</name>
</gene>
<evidence type="ECO:0000313" key="5">
    <source>
        <dbReference type="Proteomes" id="UP000317318"/>
    </source>
</evidence>
<evidence type="ECO:0000256" key="2">
    <source>
        <dbReference type="ARBA" id="ARBA00023043"/>
    </source>
</evidence>
<protein>
    <submittedName>
        <fullName evidence="4">Ankyrin repeats (3 copies)</fullName>
    </submittedName>
</protein>
<dbReference type="Proteomes" id="UP000317318">
    <property type="component" value="Chromosome"/>
</dbReference>
<dbReference type="OrthoDB" id="282480at2"/>
<dbReference type="GO" id="GO:0004842">
    <property type="term" value="F:ubiquitin-protein transferase activity"/>
    <property type="evidence" value="ECO:0007669"/>
    <property type="project" value="TreeGrafter"/>
</dbReference>
<dbReference type="EMBL" id="CP036268">
    <property type="protein sequence ID" value="QDT36051.1"/>
    <property type="molecule type" value="Genomic_DNA"/>
</dbReference>
<dbReference type="PANTHER" id="PTHR24171:SF8">
    <property type="entry name" value="BRCA1-ASSOCIATED RING DOMAIN PROTEIN 1"/>
    <property type="match status" value="1"/>
</dbReference>
<dbReference type="PANTHER" id="PTHR24171">
    <property type="entry name" value="ANKYRIN REPEAT DOMAIN-CONTAINING PROTEIN 39-RELATED"/>
    <property type="match status" value="1"/>
</dbReference>
<dbReference type="InterPro" id="IPR036770">
    <property type="entry name" value="Ankyrin_rpt-contain_sf"/>
</dbReference>
<evidence type="ECO:0000256" key="1">
    <source>
        <dbReference type="ARBA" id="ARBA00022737"/>
    </source>
</evidence>
<reference evidence="4 5" key="1">
    <citation type="submission" date="2019-02" db="EMBL/GenBank/DDBJ databases">
        <title>Deep-cultivation of Planctomycetes and their phenomic and genomic characterization uncovers novel biology.</title>
        <authorList>
            <person name="Wiegand S."/>
            <person name="Jogler M."/>
            <person name="Boedeker C."/>
            <person name="Pinto D."/>
            <person name="Vollmers J."/>
            <person name="Rivas-Marin E."/>
            <person name="Kohn T."/>
            <person name="Peeters S.H."/>
            <person name="Heuer A."/>
            <person name="Rast P."/>
            <person name="Oberbeckmann S."/>
            <person name="Bunk B."/>
            <person name="Jeske O."/>
            <person name="Meyerdierks A."/>
            <person name="Storesund J.E."/>
            <person name="Kallscheuer N."/>
            <person name="Luecker S."/>
            <person name="Lage O.M."/>
            <person name="Pohl T."/>
            <person name="Merkel B.J."/>
            <person name="Hornburger P."/>
            <person name="Mueller R.-W."/>
            <person name="Bruemmer F."/>
            <person name="Labrenz M."/>
            <person name="Spormann A.M."/>
            <person name="Op den Camp H."/>
            <person name="Overmann J."/>
            <person name="Amann R."/>
            <person name="Jetten M.S.M."/>
            <person name="Mascher T."/>
            <person name="Medema M.H."/>
            <person name="Devos D.P."/>
            <person name="Kaster A.-K."/>
            <person name="Ovreas L."/>
            <person name="Rohde M."/>
            <person name="Galperin M.Y."/>
            <person name="Jogler C."/>
        </authorList>
    </citation>
    <scope>NUCLEOTIDE SEQUENCE [LARGE SCALE GENOMIC DNA]</scope>
    <source>
        <strain evidence="4 5">Pan189</strain>
    </source>
</reference>
<dbReference type="KEGG" id="svp:Pan189_04060"/>